<accession>A0A4P8WM88</accession>
<dbReference type="OrthoDB" id="376720at2157"/>
<dbReference type="Proteomes" id="UP000302218">
    <property type="component" value="Plasmid pNVE500"/>
</dbReference>
<protein>
    <submittedName>
        <fullName evidence="1">Uncharacterized protein</fullName>
    </submittedName>
</protein>
<gene>
    <name evidence="1" type="ORF">FEJ81_20470</name>
</gene>
<evidence type="ECO:0000313" key="1">
    <source>
        <dbReference type="EMBL" id="QCS44679.1"/>
    </source>
</evidence>
<evidence type="ECO:0000313" key="2">
    <source>
        <dbReference type="Proteomes" id="UP000302218"/>
    </source>
</evidence>
<dbReference type="RefSeq" id="WP_138247078.1">
    <property type="nucleotide sequence ID" value="NZ_CP040331.1"/>
</dbReference>
<name>A0A4P8WM88_9EURY</name>
<dbReference type="AlphaFoldDB" id="A0A4P8WM88"/>
<reference evidence="2" key="1">
    <citation type="submission" date="2019-05" db="EMBL/GenBank/DDBJ databases">
        <title>Genome sequence and methylation pattern of the halophilic Archaeon Natrinema versiforme BOL5-4.</title>
        <authorList>
            <person name="DasSarma P."/>
            <person name="Anton B.P."/>
            <person name="DasSarma S.L."/>
            <person name="Martinez F.L."/>
            <person name="Guzman D."/>
            <person name="Roberts R.J."/>
            <person name="DasSarma S."/>
        </authorList>
    </citation>
    <scope>NUCLEOTIDE SEQUENCE [LARGE SCALE GENOMIC DNA]</scope>
    <source>
        <strain evidence="2">BOL5-4</strain>
        <plasmid evidence="2">pnve500</plasmid>
    </source>
</reference>
<dbReference type="GeneID" id="40267702"/>
<sequence length="73" mass="8050">MTETTDEITEFDAVEEDILEATVSDGTTYEFPASHLPQLKGMFDSLEIDGAEVPEFNGTSENFRERVSADGSE</sequence>
<geneLocation type="plasmid" evidence="2">
    <name>pnve500</name>
</geneLocation>
<dbReference type="KEGG" id="nvr:FEJ81_20470"/>
<organism evidence="1 2">
    <name type="scientific">Natrinema versiforme</name>
    <dbReference type="NCBI Taxonomy" id="88724"/>
    <lineage>
        <taxon>Archaea</taxon>
        <taxon>Methanobacteriati</taxon>
        <taxon>Methanobacteriota</taxon>
        <taxon>Stenosarchaea group</taxon>
        <taxon>Halobacteria</taxon>
        <taxon>Halobacteriales</taxon>
        <taxon>Natrialbaceae</taxon>
        <taxon>Natrinema</taxon>
    </lineage>
</organism>
<dbReference type="EMBL" id="CP040331">
    <property type="protein sequence ID" value="QCS44679.1"/>
    <property type="molecule type" value="Genomic_DNA"/>
</dbReference>
<proteinExistence type="predicted"/>
<keyword evidence="1" id="KW-0614">Plasmid</keyword>